<dbReference type="CDD" id="cd06165">
    <property type="entry name" value="Sortase_A"/>
    <property type="match status" value="1"/>
</dbReference>
<keyword evidence="3" id="KW-0788">Thiol protease</keyword>
<accession>A0A1H9LIV1</accession>
<dbReference type="Proteomes" id="UP000182712">
    <property type="component" value="Unassembled WGS sequence"/>
</dbReference>
<evidence type="ECO:0000313" key="5">
    <source>
        <dbReference type="EMBL" id="SER11431.1"/>
    </source>
</evidence>
<dbReference type="Pfam" id="PF04203">
    <property type="entry name" value="Sortase"/>
    <property type="match status" value="1"/>
</dbReference>
<gene>
    <name evidence="5" type="ORF">SAMN04487840_101105</name>
</gene>
<dbReference type="InterPro" id="IPR023365">
    <property type="entry name" value="Sortase_dom-sf"/>
</dbReference>
<dbReference type="Gene3D" id="2.40.260.10">
    <property type="entry name" value="Sortase"/>
    <property type="match status" value="1"/>
</dbReference>
<reference evidence="5 6" key="1">
    <citation type="submission" date="2016-10" db="EMBL/GenBank/DDBJ databases">
        <authorList>
            <person name="de Groot N.N."/>
        </authorList>
    </citation>
    <scope>NUCLEOTIDE SEQUENCE [LARGE SCALE GENOMIC DNA]</scope>
    <source>
        <strain evidence="5 6">VTM2R47</strain>
    </source>
</reference>
<proteinExistence type="predicted"/>
<dbReference type="GO" id="GO:0006508">
    <property type="term" value="P:proteolysis"/>
    <property type="evidence" value="ECO:0007669"/>
    <property type="project" value="UniProtKB-KW"/>
</dbReference>
<feature type="active site" description="Proton donor/acceptor" evidence="4">
    <location>
        <position position="135"/>
    </location>
</feature>
<organism evidence="5 6">
    <name type="scientific">Streptococcus gallolyticus</name>
    <dbReference type="NCBI Taxonomy" id="315405"/>
    <lineage>
        <taxon>Bacteria</taxon>
        <taxon>Bacillati</taxon>
        <taxon>Bacillota</taxon>
        <taxon>Bacilli</taxon>
        <taxon>Lactobacillales</taxon>
        <taxon>Streptococcaceae</taxon>
        <taxon>Streptococcus</taxon>
    </lineage>
</organism>
<protein>
    <submittedName>
        <fullName evidence="5">Sortase A</fullName>
    </submittedName>
</protein>
<evidence type="ECO:0000256" key="2">
    <source>
        <dbReference type="ARBA" id="ARBA00022801"/>
    </source>
</evidence>
<evidence type="ECO:0000256" key="3">
    <source>
        <dbReference type="ARBA" id="ARBA00022807"/>
    </source>
</evidence>
<dbReference type="SUPFAM" id="SSF63817">
    <property type="entry name" value="Sortase"/>
    <property type="match status" value="1"/>
</dbReference>
<name>A0A1H9LIV1_9STRE</name>
<feature type="active site" description="Acyl-thioester intermediate" evidence="4">
    <location>
        <position position="200"/>
    </location>
</feature>
<dbReference type="InterPro" id="IPR005754">
    <property type="entry name" value="Sortase"/>
</dbReference>
<evidence type="ECO:0000256" key="1">
    <source>
        <dbReference type="ARBA" id="ARBA00022670"/>
    </source>
</evidence>
<dbReference type="EMBL" id="FOGM01000001">
    <property type="protein sequence ID" value="SER11431.1"/>
    <property type="molecule type" value="Genomic_DNA"/>
</dbReference>
<dbReference type="NCBIfam" id="TIGR01076">
    <property type="entry name" value="sortase_fam"/>
    <property type="match status" value="1"/>
</dbReference>
<dbReference type="AlphaFoldDB" id="A0A1H9LIV1"/>
<dbReference type="GO" id="GO:0008234">
    <property type="term" value="F:cysteine-type peptidase activity"/>
    <property type="evidence" value="ECO:0007669"/>
    <property type="project" value="UniProtKB-KW"/>
</dbReference>
<dbReference type="InterPro" id="IPR042007">
    <property type="entry name" value="Sortase_A"/>
</dbReference>
<evidence type="ECO:0000313" key="6">
    <source>
        <dbReference type="Proteomes" id="UP000182712"/>
    </source>
</evidence>
<evidence type="ECO:0000256" key="4">
    <source>
        <dbReference type="PIRSR" id="PIRSR605754-1"/>
    </source>
</evidence>
<sequence>MLKDKIMKLLKALLLVLLLLIGVALIFNRSIRNTLIAWNTNQYQVSQVSKQRIEQNKEANVSYDFDAVESISTESVLKAQTNSANLPVIGGVAIPEVGINLPIFKGLGNTELTYGAGTMKENQVMGSGNYALASHHVFGLTGSSQMLFSPLENVKTGMKIYLTDKEMVYTYVVTSIESVDPNQIAVIDDTEETEVTLVTCTDAEATSRTIVKGIYDSEVSFDQAPEEILDAFNMAYNQIIL</sequence>
<keyword evidence="2" id="KW-0378">Hydrolase</keyword>
<keyword evidence="1" id="KW-0645">Protease</keyword>